<dbReference type="InterPro" id="IPR011009">
    <property type="entry name" value="Kinase-like_dom_sf"/>
</dbReference>
<evidence type="ECO:0000259" key="2">
    <source>
        <dbReference type="Pfam" id="PF01636"/>
    </source>
</evidence>
<dbReference type="Pfam" id="PF01636">
    <property type="entry name" value="APH"/>
    <property type="match status" value="1"/>
</dbReference>
<dbReference type="AlphaFoldDB" id="A0A545TAQ2"/>
<dbReference type="InterPro" id="IPR002575">
    <property type="entry name" value="Aminoglycoside_PTrfase"/>
</dbReference>
<dbReference type="RefSeq" id="WP_142898925.1">
    <property type="nucleotide sequence ID" value="NZ_ML660061.1"/>
</dbReference>
<dbReference type="EMBL" id="VHSH01000010">
    <property type="protein sequence ID" value="TQV74295.1"/>
    <property type="molecule type" value="Genomic_DNA"/>
</dbReference>
<feature type="region of interest" description="Disordered" evidence="1">
    <location>
        <begin position="1"/>
        <end position="32"/>
    </location>
</feature>
<dbReference type="SUPFAM" id="SSF52540">
    <property type="entry name" value="P-loop containing nucleoside triphosphate hydrolases"/>
    <property type="match status" value="1"/>
</dbReference>
<dbReference type="Proteomes" id="UP000315252">
    <property type="component" value="Unassembled WGS sequence"/>
</dbReference>
<feature type="domain" description="Aminoglycoside phosphotransferase" evidence="2">
    <location>
        <begin position="134"/>
        <end position="308"/>
    </location>
</feature>
<evidence type="ECO:0000313" key="3">
    <source>
        <dbReference type="EMBL" id="TQV74295.1"/>
    </source>
</evidence>
<evidence type="ECO:0000256" key="1">
    <source>
        <dbReference type="SAM" id="MobiDB-lite"/>
    </source>
</evidence>
<evidence type="ECO:0000313" key="4">
    <source>
        <dbReference type="Proteomes" id="UP000315252"/>
    </source>
</evidence>
<dbReference type="PANTHER" id="PTHR43883:SF1">
    <property type="entry name" value="GLUCONOKINASE"/>
    <property type="match status" value="1"/>
</dbReference>
<keyword evidence="4" id="KW-1185">Reference proteome</keyword>
<reference evidence="3 4" key="1">
    <citation type="submission" date="2019-06" db="EMBL/GenBank/DDBJ databases">
        <title>Whole genome sequence for Rhodospirillaceae sp. R148.</title>
        <authorList>
            <person name="Wang G."/>
        </authorList>
    </citation>
    <scope>NUCLEOTIDE SEQUENCE [LARGE SCALE GENOMIC DNA]</scope>
    <source>
        <strain evidence="3 4">R148</strain>
    </source>
</reference>
<accession>A0A545TAQ2</accession>
<comment type="caution">
    <text evidence="3">The sequence shown here is derived from an EMBL/GenBank/DDBJ whole genome shotgun (WGS) entry which is preliminary data.</text>
</comment>
<name>A0A545TAQ2_9PROT</name>
<sequence>MSPQPDRGTADSSGRGVSRSSNPHQMEDQSEVEAFLASPAAHGLLEGDVERIDTHAAVVFLAGDRAYKIKRAVKYPYLDFSTLAKRRDACLHELELNLRTAPALYLGLAAVRRTAAGELTLEQEDGGETAALTLEYAVVMKRFNREDEFDRIAERGALDDQLLADLASVIAAFHETAVPHVTGFDHAAGFTEIVTGNDLAFEEYQGIFPRAESRALSGKALAAIAANAALFAARQKRGKVRQCHGDLHLANIVLIDGQPVLFDAIEFDDRIAIIDVLYDLAFLLMDLWQDGRKREANAVFNRYLSITDDTTALPLLPLFLSVRAAIRAKVAAASGKPGEAGDYFRQAVRFLEPGKRRCVAVGGLSGSGKTSLARALAPEIGSAPGAVHVRSDVIRKELFCMPETERLPQSAYSSAVTERVYSIMLERAHKVLSKGHSVIVDAVFSKPAEREAFETMAKGRSVAPQCFWLRAPEETLKARVAARHGDASDATPAVVDQQAGYDLGALSWRQVDSGAGLETVAQEVQAMINGADSVQ</sequence>
<dbReference type="Gene3D" id="3.90.1200.10">
    <property type="match status" value="1"/>
</dbReference>
<dbReference type="OrthoDB" id="9810277at2"/>
<dbReference type="PANTHER" id="PTHR43883">
    <property type="entry name" value="SLR0207 PROTEIN"/>
    <property type="match status" value="1"/>
</dbReference>
<dbReference type="InterPro" id="IPR027417">
    <property type="entry name" value="P-loop_NTPase"/>
</dbReference>
<protein>
    <submittedName>
        <fullName evidence="3">AAA family ATPase</fullName>
    </submittedName>
</protein>
<dbReference type="Pfam" id="PF13671">
    <property type="entry name" value="AAA_33"/>
    <property type="match status" value="1"/>
</dbReference>
<dbReference type="Gene3D" id="3.40.50.300">
    <property type="entry name" value="P-loop containing nucleotide triphosphate hydrolases"/>
    <property type="match status" value="1"/>
</dbReference>
<organism evidence="3 4">
    <name type="scientific">Denitrobaculum tricleocarpae</name>
    <dbReference type="NCBI Taxonomy" id="2591009"/>
    <lineage>
        <taxon>Bacteria</taxon>
        <taxon>Pseudomonadati</taxon>
        <taxon>Pseudomonadota</taxon>
        <taxon>Alphaproteobacteria</taxon>
        <taxon>Rhodospirillales</taxon>
        <taxon>Rhodospirillaceae</taxon>
        <taxon>Denitrobaculum</taxon>
    </lineage>
</organism>
<proteinExistence type="predicted"/>
<dbReference type="SUPFAM" id="SSF56112">
    <property type="entry name" value="Protein kinase-like (PK-like)"/>
    <property type="match status" value="1"/>
</dbReference>
<dbReference type="InterPro" id="IPR052732">
    <property type="entry name" value="Cell-binding_unc_protein"/>
</dbReference>
<gene>
    <name evidence="3" type="ORF">FKG95_23695</name>
</gene>